<comment type="caution">
    <text evidence="5">The sequence shown here is derived from an EMBL/GenBank/DDBJ whole genome shotgun (WGS) entry which is preliminary data.</text>
</comment>
<evidence type="ECO:0000256" key="3">
    <source>
        <dbReference type="ARBA" id="ARBA00023163"/>
    </source>
</evidence>
<name>A0A3A4ZFI1_UNCKA</name>
<organism evidence="5 6">
    <name type="scientific">candidate division WWE3 bacterium</name>
    <dbReference type="NCBI Taxonomy" id="2053526"/>
    <lineage>
        <taxon>Bacteria</taxon>
        <taxon>Katanobacteria</taxon>
    </lineage>
</organism>
<dbReference type="GO" id="GO:0003700">
    <property type="term" value="F:DNA-binding transcription factor activity"/>
    <property type="evidence" value="ECO:0007669"/>
    <property type="project" value="InterPro"/>
</dbReference>
<dbReference type="InterPro" id="IPR036388">
    <property type="entry name" value="WH-like_DNA-bd_sf"/>
</dbReference>
<gene>
    <name evidence="5" type="ORF">C4561_01190</name>
</gene>
<proteinExistence type="predicted"/>
<dbReference type="SMART" id="SM00418">
    <property type="entry name" value="HTH_ARSR"/>
    <property type="match status" value="1"/>
</dbReference>
<dbReference type="Proteomes" id="UP000265540">
    <property type="component" value="Unassembled WGS sequence"/>
</dbReference>
<dbReference type="CDD" id="cd00090">
    <property type="entry name" value="HTH_ARSR"/>
    <property type="match status" value="1"/>
</dbReference>
<dbReference type="Gene3D" id="1.10.10.10">
    <property type="entry name" value="Winged helix-like DNA-binding domain superfamily/Winged helix DNA-binding domain"/>
    <property type="match status" value="1"/>
</dbReference>
<keyword evidence="1" id="KW-0805">Transcription regulation</keyword>
<dbReference type="InterPro" id="IPR001845">
    <property type="entry name" value="HTH_ArsR_DNA-bd_dom"/>
</dbReference>
<dbReference type="InterPro" id="IPR011991">
    <property type="entry name" value="ArsR-like_HTH"/>
</dbReference>
<dbReference type="GO" id="GO:0003677">
    <property type="term" value="F:DNA binding"/>
    <property type="evidence" value="ECO:0007669"/>
    <property type="project" value="UniProtKB-KW"/>
</dbReference>
<keyword evidence="3" id="KW-0804">Transcription</keyword>
<evidence type="ECO:0000313" key="6">
    <source>
        <dbReference type="Proteomes" id="UP000265540"/>
    </source>
</evidence>
<dbReference type="NCBIfam" id="NF033788">
    <property type="entry name" value="HTH_metalloreg"/>
    <property type="match status" value="1"/>
</dbReference>
<reference evidence="5 6" key="1">
    <citation type="journal article" date="2017" name="ISME J.">
        <title>Energy and carbon metabolisms in a deep terrestrial subsurface fluid microbial community.</title>
        <authorList>
            <person name="Momper L."/>
            <person name="Jungbluth S.P."/>
            <person name="Lee M.D."/>
            <person name="Amend J.P."/>
        </authorList>
    </citation>
    <scope>NUCLEOTIDE SEQUENCE [LARGE SCALE GENOMIC DNA]</scope>
    <source>
        <strain evidence="5">SURF_46</strain>
    </source>
</reference>
<evidence type="ECO:0000259" key="4">
    <source>
        <dbReference type="PROSITE" id="PS50987"/>
    </source>
</evidence>
<dbReference type="PRINTS" id="PR00778">
    <property type="entry name" value="HTHARSR"/>
</dbReference>
<dbReference type="PROSITE" id="PS50987">
    <property type="entry name" value="HTH_ARSR_2"/>
    <property type="match status" value="1"/>
</dbReference>
<protein>
    <submittedName>
        <fullName evidence="5">ArsR family transcriptional regulator</fullName>
    </submittedName>
</protein>
<dbReference type="AlphaFoldDB" id="A0A3A4ZFI1"/>
<accession>A0A3A4ZFI1</accession>
<dbReference type="PANTHER" id="PTHR43132">
    <property type="entry name" value="ARSENICAL RESISTANCE OPERON REPRESSOR ARSR-RELATED"/>
    <property type="match status" value="1"/>
</dbReference>
<keyword evidence="2" id="KW-0238">DNA-binding</keyword>
<dbReference type="SUPFAM" id="SSF46785">
    <property type="entry name" value="Winged helix' DNA-binding domain"/>
    <property type="match status" value="1"/>
</dbReference>
<evidence type="ECO:0000256" key="2">
    <source>
        <dbReference type="ARBA" id="ARBA00023125"/>
    </source>
</evidence>
<sequence length="91" mass="10260">MKVSENVFKAILNPVRLQILSCLNKQDLSVNNIISKCGLSQSAVSQHLKILKDFDLVECRKEGREVTYKIINGKAGRIADLVFTLNKEDKK</sequence>
<evidence type="ECO:0000256" key="1">
    <source>
        <dbReference type="ARBA" id="ARBA00023015"/>
    </source>
</evidence>
<dbReference type="PANTHER" id="PTHR43132:SF6">
    <property type="entry name" value="HTH-TYPE TRANSCRIPTIONAL REPRESSOR CZRA"/>
    <property type="match status" value="1"/>
</dbReference>
<dbReference type="EMBL" id="QZJF01000006">
    <property type="protein sequence ID" value="RJR27883.1"/>
    <property type="molecule type" value="Genomic_DNA"/>
</dbReference>
<dbReference type="Pfam" id="PF01022">
    <property type="entry name" value="HTH_5"/>
    <property type="match status" value="1"/>
</dbReference>
<feature type="domain" description="HTH arsR-type" evidence="4">
    <location>
        <begin position="1"/>
        <end position="90"/>
    </location>
</feature>
<dbReference type="InterPro" id="IPR051011">
    <property type="entry name" value="Metal_resp_trans_reg"/>
</dbReference>
<dbReference type="InterPro" id="IPR036390">
    <property type="entry name" value="WH_DNA-bd_sf"/>
</dbReference>
<evidence type="ECO:0000313" key="5">
    <source>
        <dbReference type="EMBL" id="RJR27883.1"/>
    </source>
</evidence>